<evidence type="ECO:0000256" key="7">
    <source>
        <dbReference type="ARBA" id="ARBA00022801"/>
    </source>
</evidence>
<dbReference type="AlphaFoldDB" id="A3ZQY1"/>
<evidence type="ECO:0000256" key="10">
    <source>
        <dbReference type="ARBA" id="ARBA00022840"/>
    </source>
</evidence>
<dbReference type="SMART" id="SM00490">
    <property type="entry name" value="HELICc"/>
    <property type="match status" value="1"/>
</dbReference>
<dbReference type="NCBIfam" id="TIGR01389">
    <property type="entry name" value="recQ"/>
    <property type="match status" value="1"/>
</dbReference>
<dbReference type="PANTHER" id="PTHR13710:SF105">
    <property type="entry name" value="ATP-DEPENDENT DNA HELICASE Q1"/>
    <property type="match status" value="1"/>
</dbReference>
<dbReference type="InterPro" id="IPR036390">
    <property type="entry name" value="WH_DNA-bd_sf"/>
</dbReference>
<dbReference type="GO" id="GO:0006310">
    <property type="term" value="P:DNA recombination"/>
    <property type="evidence" value="ECO:0007669"/>
    <property type="project" value="UniProtKB-UniRule"/>
</dbReference>
<dbReference type="InterPro" id="IPR027417">
    <property type="entry name" value="P-loop_NTPase"/>
</dbReference>
<comment type="caution">
    <text evidence="21">The sequence shown here is derived from an EMBL/GenBank/DDBJ whole genome shotgun (WGS) entry which is preliminary data.</text>
</comment>
<keyword evidence="4" id="KW-0479">Metal-binding</keyword>
<dbReference type="PANTHER" id="PTHR13710">
    <property type="entry name" value="DNA HELICASE RECQ FAMILY MEMBER"/>
    <property type="match status" value="1"/>
</dbReference>
<evidence type="ECO:0000256" key="11">
    <source>
        <dbReference type="ARBA" id="ARBA00023125"/>
    </source>
</evidence>
<evidence type="ECO:0000256" key="6">
    <source>
        <dbReference type="ARBA" id="ARBA00022763"/>
    </source>
</evidence>
<evidence type="ECO:0000259" key="20">
    <source>
        <dbReference type="PROSITE" id="PS51194"/>
    </source>
</evidence>
<dbReference type="InterPro" id="IPR032284">
    <property type="entry name" value="RecQ_Zn-bd"/>
</dbReference>
<evidence type="ECO:0000259" key="19">
    <source>
        <dbReference type="PROSITE" id="PS51192"/>
    </source>
</evidence>
<evidence type="ECO:0000313" key="21">
    <source>
        <dbReference type="EMBL" id="EAQ81074.1"/>
    </source>
</evidence>
<evidence type="ECO:0000256" key="3">
    <source>
        <dbReference type="ARBA" id="ARBA00005446"/>
    </source>
</evidence>
<feature type="compositionally biased region" description="Basic and acidic residues" evidence="17">
    <location>
        <begin position="510"/>
        <end position="520"/>
    </location>
</feature>
<dbReference type="InterPro" id="IPR018982">
    <property type="entry name" value="RQC_domain"/>
</dbReference>
<dbReference type="InterPro" id="IPR044876">
    <property type="entry name" value="HRDC_dom_sf"/>
</dbReference>
<evidence type="ECO:0000256" key="12">
    <source>
        <dbReference type="ARBA" id="ARBA00023172"/>
    </source>
</evidence>
<dbReference type="InterPro" id="IPR002121">
    <property type="entry name" value="HRDC_dom"/>
</dbReference>
<evidence type="ECO:0000256" key="14">
    <source>
        <dbReference type="ARBA" id="ARBA00023235"/>
    </source>
</evidence>
<dbReference type="GO" id="GO:0006281">
    <property type="term" value="P:DNA repair"/>
    <property type="evidence" value="ECO:0007669"/>
    <property type="project" value="UniProtKB-KW"/>
</dbReference>
<dbReference type="HOGENOM" id="CLU_001103_14_3_0"/>
<dbReference type="Pfam" id="PF00271">
    <property type="entry name" value="Helicase_C"/>
    <property type="match status" value="1"/>
</dbReference>
<evidence type="ECO:0000256" key="2">
    <source>
        <dbReference type="ARBA" id="ARBA00001947"/>
    </source>
</evidence>
<dbReference type="eggNOG" id="COG0514">
    <property type="taxonomic scope" value="Bacteria"/>
</dbReference>
<dbReference type="GO" id="GO:0009378">
    <property type="term" value="F:four-way junction helicase activity"/>
    <property type="evidence" value="ECO:0007669"/>
    <property type="project" value="TreeGrafter"/>
</dbReference>
<dbReference type="STRING" id="314230.DSM3645_20922"/>
<dbReference type="GO" id="GO:0009432">
    <property type="term" value="P:SOS response"/>
    <property type="evidence" value="ECO:0007669"/>
    <property type="project" value="UniProtKB-UniRule"/>
</dbReference>
<keyword evidence="14" id="KW-0413">Isomerase</keyword>
<dbReference type="CDD" id="cd17920">
    <property type="entry name" value="DEXHc_RecQ"/>
    <property type="match status" value="1"/>
</dbReference>
<reference evidence="21 22" key="1">
    <citation type="submission" date="2006-02" db="EMBL/GenBank/DDBJ databases">
        <authorList>
            <person name="Amann R."/>
            <person name="Ferriera S."/>
            <person name="Johnson J."/>
            <person name="Kravitz S."/>
            <person name="Halpern A."/>
            <person name="Remington K."/>
            <person name="Beeson K."/>
            <person name="Tran B."/>
            <person name="Rogers Y.-H."/>
            <person name="Friedman R."/>
            <person name="Venter J.C."/>
        </authorList>
    </citation>
    <scope>NUCLEOTIDE SEQUENCE [LARGE SCALE GENOMIC DNA]</scope>
    <source>
        <strain evidence="21 22">DSM 3645</strain>
    </source>
</reference>
<dbReference type="SUPFAM" id="SSF52540">
    <property type="entry name" value="P-loop containing nucleoside triphosphate hydrolases"/>
    <property type="match status" value="1"/>
</dbReference>
<dbReference type="FunFam" id="3.40.50.300:FF:000156">
    <property type="entry name" value="ATP-dependent DNA helicase recQ"/>
    <property type="match status" value="1"/>
</dbReference>
<dbReference type="Gene3D" id="3.40.50.300">
    <property type="entry name" value="P-loop containing nucleotide triphosphate hydrolases"/>
    <property type="match status" value="2"/>
</dbReference>
<dbReference type="InterPro" id="IPR004589">
    <property type="entry name" value="DNA_helicase_ATP-dep_RecQ"/>
</dbReference>
<evidence type="ECO:0000256" key="9">
    <source>
        <dbReference type="ARBA" id="ARBA00022833"/>
    </source>
</evidence>
<keyword evidence="10" id="KW-0067">ATP-binding</keyword>
<dbReference type="GO" id="GO:0046872">
    <property type="term" value="F:metal ion binding"/>
    <property type="evidence" value="ECO:0007669"/>
    <property type="project" value="UniProtKB-KW"/>
</dbReference>
<dbReference type="InterPro" id="IPR014001">
    <property type="entry name" value="Helicase_ATP-bd"/>
</dbReference>
<feature type="domain" description="Helicase ATP-binding" evidence="19">
    <location>
        <begin position="33"/>
        <end position="201"/>
    </location>
</feature>
<dbReference type="SUPFAM" id="SSF47819">
    <property type="entry name" value="HRDC-like"/>
    <property type="match status" value="1"/>
</dbReference>
<dbReference type="RefSeq" id="WP_002652081.1">
    <property type="nucleotide sequence ID" value="NZ_CH672376.1"/>
</dbReference>
<keyword evidence="7" id="KW-0378">Hydrolase</keyword>
<dbReference type="SMART" id="SM00956">
    <property type="entry name" value="RQC"/>
    <property type="match status" value="1"/>
</dbReference>
<comment type="catalytic activity">
    <reaction evidence="15">
        <text>Couples ATP hydrolysis with the unwinding of duplex DNA by translocating in the 3'-5' direction.</text>
        <dbReference type="EC" id="5.6.2.4"/>
    </reaction>
</comment>
<dbReference type="CDD" id="cd18794">
    <property type="entry name" value="SF2_C_RecQ"/>
    <property type="match status" value="1"/>
</dbReference>
<feature type="domain" description="Helicase C-terminal" evidence="20">
    <location>
        <begin position="225"/>
        <end position="370"/>
    </location>
</feature>
<dbReference type="GO" id="GO:0003677">
    <property type="term" value="F:DNA binding"/>
    <property type="evidence" value="ECO:0007669"/>
    <property type="project" value="UniProtKB-KW"/>
</dbReference>
<keyword evidence="9" id="KW-0862">Zinc</keyword>
<accession>A3ZQY1</accession>
<comment type="cofactor">
    <cofactor evidence="1">
        <name>Mg(2+)</name>
        <dbReference type="ChEBI" id="CHEBI:18420"/>
    </cofactor>
</comment>
<evidence type="ECO:0000256" key="1">
    <source>
        <dbReference type="ARBA" id="ARBA00001946"/>
    </source>
</evidence>
<dbReference type="Pfam" id="PF09382">
    <property type="entry name" value="RQC"/>
    <property type="match status" value="1"/>
</dbReference>
<dbReference type="GO" id="GO:0005524">
    <property type="term" value="F:ATP binding"/>
    <property type="evidence" value="ECO:0007669"/>
    <property type="project" value="UniProtKB-KW"/>
</dbReference>
<dbReference type="EC" id="5.6.2.4" evidence="16"/>
<evidence type="ECO:0000256" key="15">
    <source>
        <dbReference type="ARBA" id="ARBA00034617"/>
    </source>
</evidence>
<dbReference type="NCBIfam" id="TIGR00614">
    <property type="entry name" value="recQ_fam"/>
    <property type="match status" value="1"/>
</dbReference>
<dbReference type="PROSITE" id="PS51194">
    <property type="entry name" value="HELICASE_CTER"/>
    <property type="match status" value="1"/>
</dbReference>
<evidence type="ECO:0000256" key="17">
    <source>
        <dbReference type="SAM" id="MobiDB-lite"/>
    </source>
</evidence>
<dbReference type="Proteomes" id="UP000004358">
    <property type="component" value="Unassembled WGS sequence"/>
</dbReference>
<evidence type="ECO:0000256" key="5">
    <source>
        <dbReference type="ARBA" id="ARBA00022741"/>
    </source>
</evidence>
<dbReference type="Pfam" id="PF00270">
    <property type="entry name" value="DEAD"/>
    <property type="match status" value="1"/>
</dbReference>
<dbReference type="Gene3D" id="1.10.150.80">
    <property type="entry name" value="HRDC domain"/>
    <property type="match status" value="1"/>
</dbReference>
<dbReference type="PROSITE" id="PS50967">
    <property type="entry name" value="HRDC"/>
    <property type="match status" value="1"/>
</dbReference>
<feature type="region of interest" description="Disordered" evidence="17">
    <location>
        <begin position="509"/>
        <end position="534"/>
    </location>
</feature>
<keyword evidence="5" id="KW-0547">Nucleotide-binding</keyword>
<dbReference type="InterPro" id="IPR011545">
    <property type="entry name" value="DEAD/DEAH_box_helicase_dom"/>
</dbReference>
<name>A3ZQY1_9BACT</name>
<dbReference type="Gene3D" id="1.10.10.10">
    <property type="entry name" value="Winged helix-like DNA-binding domain superfamily/Winged helix DNA-binding domain"/>
    <property type="match status" value="1"/>
</dbReference>
<dbReference type="GO" id="GO:0006260">
    <property type="term" value="P:DNA replication"/>
    <property type="evidence" value="ECO:0007669"/>
    <property type="project" value="InterPro"/>
</dbReference>
<keyword evidence="13" id="KW-0234">DNA repair</keyword>
<dbReference type="Pfam" id="PF00570">
    <property type="entry name" value="HRDC"/>
    <property type="match status" value="1"/>
</dbReference>
<dbReference type="Pfam" id="PF16124">
    <property type="entry name" value="RecQ_Zn_bind"/>
    <property type="match status" value="1"/>
</dbReference>
<evidence type="ECO:0000256" key="4">
    <source>
        <dbReference type="ARBA" id="ARBA00022723"/>
    </source>
</evidence>
<evidence type="ECO:0000313" key="22">
    <source>
        <dbReference type="Proteomes" id="UP000004358"/>
    </source>
</evidence>
<dbReference type="GO" id="GO:0030894">
    <property type="term" value="C:replisome"/>
    <property type="evidence" value="ECO:0007669"/>
    <property type="project" value="TreeGrafter"/>
</dbReference>
<dbReference type="EMBL" id="AANZ01000006">
    <property type="protein sequence ID" value="EAQ81074.1"/>
    <property type="molecule type" value="Genomic_DNA"/>
</dbReference>
<dbReference type="GO" id="GO:0005737">
    <property type="term" value="C:cytoplasm"/>
    <property type="evidence" value="ECO:0007669"/>
    <property type="project" value="TreeGrafter"/>
</dbReference>
<dbReference type="SUPFAM" id="SSF46785">
    <property type="entry name" value="Winged helix' DNA-binding domain"/>
    <property type="match status" value="1"/>
</dbReference>
<dbReference type="Pfam" id="PF14493">
    <property type="entry name" value="HTH_40"/>
    <property type="match status" value="1"/>
</dbReference>
<evidence type="ECO:0000256" key="8">
    <source>
        <dbReference type="ARBA" id="ARBA00022806"/>
    </source>
</evidence>
<dbReference type="FunFam" id="3.40.50.300:FF:000296">
    <property type="entry name" value="ATP-dependent DNA helicase RecQ"/>
    <property type="match status" value="1"/>
</dbReference>
<keyword evidence="11" id="KW-0238">DNA-binding</keyword>
<gene>
    <name evidence="21" type="ORF">DSM3645_20922</name>
</gene>
<keyword evidence="8 21" id="KW-0347">Helicase</keyword>
<dbReference type="GO" id="GO:0016787">
    <property type="term" value="F:hydrolase activity"/>
    <property type="evidence" value="ECO:0007669"/>
    <property type="project" value="UniProtKB-KW"/>
</dbReference>
<organism evidence="21 22">
    <name type="scientific">Blastopirellula marina DSM 3645</name>
    <dbReference type="NCBI Taxonomy" id="314230"/>
    <lineage>
        <taxon>Bacteria</taxon>
        <taxon>Pseudomonadati</taxon>
        <taxon>Planctomycetota</taxon>
        <taxon>Planctomycetia</taxon>
        <taxon>Pirellulales</taxon>
        <taxon>Pirellulaceae</taxon>
        <taxon>Blastopirellula</taxon>
    </lineage>
</organism>
<dbReference type="PROSITE" id="PS51192">
    <property type="entry name" value="HELICASE_ATP_BIND_1"/>
    <property type="match status" value="1"/>
</dbReference>
<comment type="cofactor">
    <cofactor evidence="2">
        <name>Zn(2+)</name>
        <dbReference type="ChEBI" id="CHEBI:29105"/>
    </cofactor>
</comment>
<dbReference type="GO" id="GO:0043590">
    <property type="term" value="C:bacterial nucleoid"/>
    <property type="evidence" value="ECO:0007669"/>
    <property type="project" value="TreeGrafter"/>
</dbReference>
<evidence type="ECO:0000256" key="16">
    <source>
        <dbReference type="NCBIfam" id="TIGR01389"/>
    </source>
</evidence>
<protein>
    <recommendedName>
        <fullName evidence="16">DNA helicase RecQ</fullName>
        <ecNumber evidence="16">5.6.2.4</ecNumber>
    </recommendedName>
</protein>
<dbReference type="SMART" id="SM00341">
    <property type="entry name" value="HRDC"/>
    <property type="match status" value="1"/>
</dbReference>
<dbReference type="InterPro" id="IPR006293">
    <property type="entry name" value="DNA_helicase_ATP-dep_RecQ_bac"/>
</dbReference>
<dbReference type="SMART" id="SM00487">
    <property type="entry name" value="DEXDc"/>
    <property type="match status" value="1"/>
</dbReference>
<feature type="domain" description="HRDC" evidence="18">
    <location>
        <begin position="536"/>
        <end position="616"/>
    </location>
</feature>
<evidence type="ECO:0000256" key="13">
    <source>
        <dbReference type="ARBA" id="ARBA00023204"/>
    </source>
</evidence>
<dbReference type="GO" id="GO:0043138">
    <property type="term" value="F:3'-5' DNA helicase activity"/>
    <property type="evidence" value="ECO:0007669"/>
    <property type="project" value="UniProtKB-EC"/>
</dbReference>
<sequence length="736" mass="81926">MESTSLVTHEQLLSTMQQYWGYEGFRPLQQEAMQAVLDDRDSVVVMPTGGGKSLCYQVPALCKPGLAVVASPLISLMKDQVDALTACGIQAACINSTITADERRQIAADIRSGSMRVLYLAPERLLSERMLDFLAGADVSFFAIDESHCISEWGHDFRPEYRMMKTLKESFPGVGVHAYTATATETVRLDIAQQLGLVDPEFLVGSFDRPNLNYRILRRADRLAQIQEVIARHPNESGIVYCIRRADVEAIAEQLNAAGVKALPYHAGLSDVQRQQHQEAFIQERTDVIVATVAFGMGIDKSNVRYVIHAGMPKSLESYQQESGRGGRDGLEAECVLLYSSGDLVTWKRMLGDLPDAAQQAAMRSLDALDHFCTGAECRHRMLVSYFGQELEAEECEACDVCLGTVELVEDGTVLGQKILSSILRTGERFGADHNAKVLCGSRDKRVLEFDHDKLSTYGLLQNESIRSVRMWIEQLAGQRYLAKTGEYNVLKVTEAGRELLRGEVTPKLTKPDIADKAGPEKSSGSKRPRRADDWEGVDRELFESLRTLRREKAEEAGIPAYIVFGDSSLREMARHRPATLESFRLMKGVGDKKCQDYGEVFTQHIVNYCQQNGLEVEAMEVQVIAAPRREPPKNQSQALKDAFTLFAKGQTVNEVANVIGRAESTVQGYLEQFIREEKLEDPTAWVTGETARRIEAAIEECGTGGLRPIYEHLNEEVPYSEIRIVAACLQNREAA</sequence>
<dbReference type="InterPro" id="IPR001650">
    <property type="entry name" value="Helicase_C-like"/>
</dbReference>
<proteinExistence type="inferred from homology"/>
<dbReference type="InterPro" id="IPR036388">
    <property type="entry name" value="WH-like_DNA-bd_sf"/>
</dbReference>
<keyword evidence="6" id="KW-0227">DNA damage</keyword>
<evidence type="ECO:0000259" key="18">
    <source>
        <dbReference type="PROSITE" id="PS50967"/>
    </source>
</evidence>
<comment type="similarity">
    <text evidence="3">Belongs to the helicase family. RecQ subfamily.</text>
</comment>
<keyword evidence="12" id="KW-0233">DNA recombination</keyword>
<dbReference type="InterPro" id="IPR029491">
    <property type="entry name" value="Helicase_HTH"/>
</dbReference>
<dbReference type="InterPro" id="IPR010997">
    <property type="entry name" value="HRDC-like_sf"/>
</dbReference>